<dbReference type="RefSeq" id="WP_075640107.1">
    <property type="nucleotide sequence ID" value="NZ_MKIM01000027.1"/>
</dbReference>
<comment type="caution">
    <text evidence="3">The sequence shown here is derived from an EMBL/GenBank/DDBJ whole genome shotgun (WGS) entry which is preliminary data.</text>
</comment>
<evidence type="ECO:0000313" key="4">
    <source>
        <dbReference type="Proteomes" id="UP000186894"/>
    </source>
</evidence>
<dbReference type="STRING" id="1867956.BJF95_08820"/>
<feature type="compositionally biased region" description="Low complexity" evidence="1">
    <location>
        <begin position="1"/>
        <end position="10"/>
    </location>
</feature>
<organism evidence="3 4">
    <name type="scientific">Rhizobium oryziradicis</name>
    <dbReference type="NCBI Taxonomy" id="1867956"/>
    <lineage>
        <taxon>Bacteria</taxon>
        <taxon>Pseudomonadati</taxon>
        <taxon>Pseudomonadota</taxon>
        <taxon>Alphaproteobacteria</taxon>
        <taxon>Hyphomicrobiales</taxon>
        <taxon>Rhizobiaceae</taxon>
        <taxon>Rhizobium/Agrobacterium group</taxon>
        <taxon>Rhizobium</taxon>
    </lineage>
</organism>
<accession>A0A1Q8ZRI3</accession>
<evidence type="ECO:0000256" key="1">
    <source>
        <dbReference type="SAM" id="MobiDB-lite"/>
    </source>
</evidence>
<dbReference type="Pfam" id="PF08241">
    <property type="entry name" value="Methyltransf_11"/>
    <property type="match status" value="1"/>
</dbReference>
<dbReference type="OrthoDB" id="9787738at2"/>
<dbReference type="GO" id="GO:0032259">
    <property type="term" value="P:methylation"/>
    <property type="evidence" value="ECO:0007669"/>
    <property type="project" value="UniProtKB-KW"/>
</dbReference>
<dbReference type="PANTHER" id="PTHR43591">
    <property type="entry name" value="METHYLTRANSFERASE"/>
    <property type="match status" value="1"/>
</dbReference>
<feature type="domain" description="Methyltransferase type 11" evidence="2">
    <location>
        <begin position="59"/>
        <end position="154"/>
    </location>
</feature>
<keyword evidence="4" id="KW-1185">Reference proteome</keyword>
<proteinExistence type="predicted"/>
<feature type="compositionally biased region" description="Basic and acidic residues" evidence="1">
    <location>
        <begin position="11"/>
        <end position="20"/>
    </location>
</feature>
<sequence>MPTPTSSTTKNTKDHDRHVQDSFGPRANAYVESSVHSQGEDLNQLGKIAQDVRPQNAIDLGAGGGHVSYTIAPHAGAVTAVDLSASMLAAVRQTATSKGLSNVKTTEASAEHLPFADGTFDFLACRYSAHHWHDVNAGLREARRVLSKGAKAIFIDVVAPPAPLLNTHLQAIELLRDTSHVRNYTVAEWTEMLGRAGFDVTSLRPFRLRMEFKSWTLRIGTAEPLCAAISILQEKASPEVKSHFAIEPDGSFMLDMVMFEAIRA</sequence>
<evidence type="ECO:0000259" key="2">
    <source>
        <dbReference type="Pfam" id="PF08241"/>
    </source>
</evidence>
<feature type="region of interest" description="Disordered" evidence="1">
    <location>
        <begin position="1"/>
        <end position="21"/>
    </location>
</feature>
<name>A0A1Q8ZRI3_9HYPH</name>
<dbReference type="AlphaFoldDB" id="A0A1Q8ZRI3"/>
<dbReference type="InterPro" id="IPR013216">
    <property type="entry name" value="Methyltransf_11"/>
</dbReference>
<dbReference type="Proteomes" id="UP000186894">
    <property type="component" value="Unassembled WGS sequence"/>
</dbReference>
<dbReference type="CDD" id="cd02440">
    <property type="entry name" value="AdoMet_MTases"/>
    <property type="match status" value="1"/>
</dbReference>
<protein>
    <submittedName>
        <fullName evidence="3">SAM-dependent methyltransferase</fullName>
    </submittedName>
</protein>
<keyword evidence="3" id="KW-0808">Transferase</keyword>
<evidence type="ECO:0000313" key="3">
    <source>
        <dbReference type="EMBL" id="OLP44598.1"/>
    </source>
</evidence>
<gene>
    <name evidence="3" type="ORF">BJF95_08820</name>
</gene>
<keyword evidence="3" id="KW-0489">Methyltransferase</keyword>
<reference evidence="3 4" key="1">
    <citation type="submission" date="2016-09" db="EMBL/GenBank/DDBJ databases">
        <title>Rhizobium oryziradicis sp. nov., isolated from the root of rice.</title>
        <authorList>
            <person name="Zhao J."/>
            <person name="Zhang X."/>
        </authorList>
    </citation>
    <scope>NUCLEOTIDE SEQUENCE [LARGE SCALE GENOMIC DNA]</scope>
    <source>
        <strain evidence="3 4">N19</strain>
    </source>
</reference>
<dbReference type="EMBL" id="MKIM01000027">
    <property type="protein sequence ID" value="OLP44598.1"/>
    <property type="molecule type" value="Genomic_DNA"/>
</dbReference>
<dbReference type="InterPro" id="IPR029063">
    <property type="entry name" value="SAM-dependent_MTases_sf"/>
</dbReference>
<dbReference type="Gene3D" id="3.40.50.150">
    <property type="entry name" value="Vaccinia Virus protein VP39"/>
    <property type="match status" value="1"/>
</dbReference>
<dbReference type="GO" id="GO:0008757">
    <property type="term" value="F:S-adenosylmethionine-dependent methyltransferase activity"/>
    <property type="evidence" value="ECO:0007669"/>
    <property type="project" value="InterPro"/>
</dbReference>
<dbReference type="SUPFAM" id="SSF53335">
    <property type="entry name" value="S-adenosyl-L-methionine-dependent methyltransferases"/>
    <property type="match status" value="1"/>
</dbReference>